<reference evidence="1 2" key="1">
    <citation type="submission" date="2020-04" db="EMBL/GenBank/DDBJ databases">
        <authorList>
            <consortium name="Genoscope - CEA"/>
            <person name="William W."/>
        </authorList>
    </citation>
    <scope>NUCLEOTIDE SEQUENCE [LARGE SCALE GENOMIC DNA]</scope>
    <source>
        <strain evidence="1 2">SG7</strain>
    </source>
</reference>
<protein>
    <submittedName>
        <fullName evidence="1">Uncharacterized protein</fullName>
    </submittedName>
</protein>
<gene>
    <name evidence="1" type="ORF">MLAUSG7_1170</name>
</gene>
<sequence length="174" mass="20451">MNENQQKIHYIVNLLTNGDRKKGLRQIVLLTLIYYFIKLNVFKDYDYAPTPFIWNDKIKFINISYEALKDINFLLDNGYLNEILLSVIGVNDFVVGYSIGKKIEYKFNVEDKEVIDRALLEDDGKIKDIEITDNGIIIKSKDGNNIEINITKIKKIKYKSREYKMKVSLWDTKL</sequence>
<dbReference type="KEGG" id="mesg:MLAUSG7_1170"/>
<organism evidence="1 2">
    <name type="scientific">Methanocaldococcus lauensis</name>
    <dbReference type="NCBI Taxonomy" id="2546128"/>
    <lineage>
        <taxon>Archaea</taxon>
        <taxon>Methanobacteriati</taxon>
        <taxon>Methanobacteriota</taxon>
        <taxon>Methanomada group</taxon>
        <taxon>Methanococci</taxon>
        <taxon>Methanococcales</taxon>
        <taxon>Methanocaldococcaceae</taxon>
        <taxon>Methanocaldococcus</taxon>
    </lineage>
</organism>
<dbReference type="EMBL" id="LR792632">
    <property type="protein sequence ID" value="CAB3289331.1"/>
    <property type="molecule type" value="Genomic_DNA"/>
</dbReference>
<accession>A0A8D6SV52</accession>
<evidence type="ECO:0000313" key="1">
    <source>
        <dbReference type="EMBL" id="CAB3289331.1"/>
    </source>
</evidence>
<proteinExistence type="predicted"/>
<name>A0A8D6SV52_9EURY</name>
<dbReference type="Proteomes" id="UP000679213">
    <property type="component" value="Chromosome I"/>
</dbReference>
<keyword evidence="2" id="KW-1185">Reference proteome</keyword>
<evidence type="ECO:0000313" key="2">
    <source>
        <dbReference type="Proteomes" id="UP000679213"/>
    </source>
</evidence>
<dbReference type="RefSeq" id="WP_214399520.1">
    <property type="nucleotide sequence ID" value="NZ_LR792632.1"/>
</dbReference>
<dbReference type="GeneID" id="65883967"/>
<dbReference type="AlphaFoldDB" id="A0A8D6SV52"/>